<evidence type="ECO:0000313" key="2">
    <source>
        <dbReference type="Proteomes" id="UP000518752"/>
    </source>
</evidence>
<dbReference type="OrthoDB" id="198652at2759"/>
<evidence type="ECO:0000313" key="1">
    <source>
        <dbReference type="EMBL" id="KAF5384476.1"/>
    </source>
</evidence>
<organism evidence="1 2">
    <name type="scientific">Collybiopsis confluens</name>
    <dbReference type="NCBI Taxonomy" id="2823264"/>
    <lineage>
        <taxon>Eukaryota</taxon>
        <taxon>Fungi</taxon>
        <taxon>Dikarya</taxon>
        <taxon>Basidiomycota</taxon>
        <taxon>Agaricomycotina</taxon>
        <taxon>Agaricomycetes</taxon>
        <taxon>Agaricomycetidae</taxon>
        <taxon>Agaricales</taxon>
        <taxon>Marasmiineae</taxon>
        <taxon>Omphalotaceae</taxon>
        <taxon>Collybiopsis</taxon>
    </lineage>
</organism>
<comment type="caution">
    <text evidence="1">The sequence shown here is derived from an EMBL/GenBank/DDBJ whole genome shotgun (WGS) entry which is preliminary data.</text>
</comment>
<accession>A0A8H5HJX5</accession>
<sequence>MFLSLATLLDPAETQEEFRQAESVRHHLGVPILFHSSMKPSYSCIKQIRSYFHSLSVPVTDEQLIIVGDRLFTDIVMANRFREKSWSDMIGSRLKSPASGPHELSDAATLLPQTTLGIWTTGVWVKEATFMRLCERKLLAGISRWFTTARVKIDARTAETDQVTASPTEDHSYADSAEQVNRMRAFVHPSTTPLSPPEVTGYLRTLVNKVRVGAKPLFAKRQPEEAWSSTCMPPDHIGSNHDGLDKATSALRDSVVDMCSATSFISEAFNRIAGLLPSIDPYTPGPSVEHLNAAEFSSRRRSGIVPGLACELYRGPSAVTRCLRPYS</sequence>
<dbReference type="AlphaFoldDB" id="A0A8H5HJX5"/>
<dbReference type="EMBL" id="JAACJN010000043">
    <property type="protein sequence ID" value="KAF5384476.1"/>
    <property type="molecule type" value="Genomic_DNA"/>
</dbReference>
<reference evidence="1 2" key="1">
    <citation type="journal article" date="2020" name="ISME J.">
        <title>Uncovering the hidden diversity of litter-decomposition mechanisms in mushroom-forming fungi.</title>
        <authorList>
            <person name="Floudas D."/>
            <person name="Bentzer J."/>
            <person name="Ahren D."/>
            <person name="Johansson T."/>
            <person name="Persson P."/>
            <person name="Tunlid A."/>
        </authorList>
    </citation>
    <scope>NUCLEOTIDE SEQUENCE [LARGE SCALE GENOMIC DNA]</scope>
    <source>
        <strain evidence="1 2">CBS 406.79</strain>
    </source>
</reference>
<dbReference type="GO" id="GO:0008962">
    <property type="term" value="F:phosphatidylglycerophosphatase activity"/>
    <property type="evidence" value="ECO:0007669"/>
    <property type="project" value="InterPro"/>
</dbReference>
<proteinExistence type="predicted"/>
<dbReference type="Pfam" id="PF09419">
    <property type="entry name" value="PGP_phosphatase"/>
    <property type="match status" value="1"/>
</dbReference>
<protein>
    <submittedName>
        <fullName evidence="1">Uncharacterized protein</fullName>
    </submittedName>
</protein>
<dbReference type="InterPro" id="IPR027706">
    <property type="entry name" value="PGP_Pase"/>
</dbReference>
<dbReference type="Proteomes" id="UP000518752">
    <property type="component" value="Unassembled WGS sequence"/>
</dbReference>
<gene>
    <name evidence="1" type="ORF">D9757_006478</name>
</gene>
<keyword evidence="2" id="KW-1185">Reference proteome</keyword>
<name>A0A8H5HJX5_9AGAR</name>